<dbReference type="EMBL" id="VUBA01000047">
    <property type="protein sequence ID" value="MPQ84073.1"/>
    <property type="molecule type" value="Genomic_DNA"/>
</dbReference>
<name>A0A5N7JS40_9PSED</name>
<reference evidence="2 3" key="1">
    <citation type="submission" date="2019-09" db="EMBL/GenBank/DDBJ databases">
        <title>The draft genomes of Allium pathogen Pseudomonas sp.</title>
        <authorList>
            <person name="Fujikawa T."/>
            <person name="Sawada H."/>
        </authorList>
    </citation>
    <scope>NUCLEOTIDE SEQUENCE [LARGE SCALE GENOMIC DNA]</scope>
    <source>
        <strain evidence="2 3">MAFF 730085</strain>
    </source>
</reference>
<dbReference type="GO" id="GO:0051301">
    <property type="term" value="P:cell division"/>
    <property type="evidence" value="ECO:0007669"/>
    <property type="project" value="InterPro"/>
</dbReference>
<dbReference type="NCBIfam" id="TIGR01175">
    <property type="entry name" value="pilM"/>
    <property type="match status" value="1"/>
</dbReference>
<sequence>MDRPEQQIKSGEKRWALKHFRLGASFVLLKQVDRMHHANAQSGGMTGKILGSFMRKGFFRRKVDAVLGIDINDAGIKLVELGRSADGYTIQGYAAQALPAHAVVDGTLLDLAAIGQALRQALSRLRTSTRRAAVAVAGPSVITRVIEMQAGLSDEEMVWNIQMEADQYIPYPLDDVAIDFQVRGPCAQDPLRVEVVLAACLREQVEAREAVLALAGLVARVVDVEGFALERACSQDFASFTPCHRVDGAQWAVDAHGMGIACGLALRSFAG</sequence>
<feature type="domain" description="SHS2" evidence="1">
    <location>
        <begin position="66"/>
        <end position="233"/>
    </location>
</feature>
<evidence type="ECO:0000313" key="3">
    <source>
        <dbReference type="Proteomes" id="UP000325438"/>
    </source>
</evidence>
<evidence type="ECO:0000259" key="1">
    <source>
        <dbReference type="SMART" id="SM00842"/>
    </source>
</evidence>
<organism evidence="2 3">
    <name type="scientific">Pseudomonas kitaguniensis</name>
    <dbReference type="NCBI Taxonomy" id="2607908"/>
    <lineage>
        <taxon>Bacteria</taxon>
        <taxon>Pseudomonadati</taxon>
        <taxon>Pseudomonadota</taxon>
        <taxon>Gammaproteobacteria</taxon>
        <taxon>Pseudomonadales</taxon>
        <taxon>Pseudomonadaceae</taxon>
        <taxon>Pseudomonas</taxon>
    </lineage>
</organism>
<dbReference type="Pfam" id="PF11104">
    <property type="entry name" value="PilM_2"/>
    <property type="match status" value="1"/>
</dbReference>
<comment type="caution">
    <text evidence="2">The sequence shown here is derived from an EMBL/GenBank/DDBJ whole genome shotgun (WGS) entry which is preliminary data.</text>
</comment>
<proteinExistence type="predicted"/>
<dbReference type="SUPFAM" id="SSF53067">
    <property type="entry name" value="Actin-like ATPase domain"/>
    <property type="match status" value="1"/>
</dbReference>
<dbReference type="Gene3D" id="3.30.420.40">
    <property type="match status" value="1"/>
</dbReference>
<gene>
    <name evidence="2" type="primary">pilM</name>
    <name evidence="2" type="ORF">F0170_08800</name>
</gene>
<accession>A0A5N7JS40</accession>
<dbReference type="SMART" id="SM00842">
    <property type="entry name" value="FtsA"/>
    <property type="match status" value="1"/>
</dbReference>
<dbReference type="InterPro" id="IPR005883">
    <property type="entry name" value="PilM"/>
</dbReference>
<dbReference type="PANTHER" id="PTHR32432:SF3">
    <property type="entry name" value="ETHANOLAMINE UTILIZATION PROTEIN EUTJ"/>
    <property type="match status" value="1"/>
</dbReference>
<protein>
    <submittedName>
        <fullName evidence="2">Type IV pilus assembly protein PilM</fullName>
    </submittedName>
</protein>
<dbReference type="InterPro" id="IPR050696">
    <property type="entry name" value="FtsA/MreB"/>
</dbReference>
<dbReference type="Proteomes" id="UP000325438">
    <property type="component" value="Unassembled WGS sequence"/>
</dbReference>
<dbReference type="AlphaFoldDB" id="A0A5N7JS40"/>
<dbReference type="InterPro" id="IPR003494">
    <property type="entry name" value="SHS2_FtsA"/>
</dbReference>
<dbReference type="PANTHER" id="PTHR32432">
    <property type="entry name" value="CELL DIVISION PROTEIN FTSA-RELATED"/>
    <property type="match status" value="1"/>
</dbReference>
<evidence type="ECO:0000313" key="2">
    <source>
        <dbReference type="EMBL" id="MPQ84073.1"/>
    </source>
</evidence>
<dbReference type="InterPro" id="IPR043129">
    <property type="entry name" value="ATPase_NBD"/>
</dbReference>